<reference evidence="4" key="2">
    <citation type="submission" date="2015-01" db="EMBL/GenBank/DDBJ databases">
        <title>Evolutionary Origins and Diversification of the Mycorrhizal Mutualists.</title>
        <authorList>
            <consortium name="DOE Joint Genome Institute"/>
            <consortium name="Mycorrhizal Genomics Consortium"/>
            <person name="Kohler A."/>
            <person name="Kuo A."/>
            <person name="Nagy L.G."/>
            <person name="Floudas D."/>
            <person name="Copeland A."/>
            <person name="Barry K.W."/>
            <person name="Cichocki N."/>
            <person name="Veneault-Fourrey C."/>
            <person name="LaButti K."/>
            <person name="Lindquist E.A."/>
            <person name="Lipzen A."/>
            <person name="Lundell T."/>
            <person name="Morin E."/>
            <person name="Murat C."/>
            <person name="Riley R."/>
            <person name="Ohm R."/>
            <person name="Sun H."/>
            <person name="Tunlid A."/>
            <person name="Henrissat B."/>
            <person name="Grigoriev I.V."/>
            <person name="Hibbett D.S."/>
            <person name="Martin F."/>
        </authorList>
    </citation>
    <scope>NUCLEOTIDE SEQUENCE [LARGE SCALE GENOMIC DNA]</scope>
    <source>
        <strain evidence="4">Foug A</strain>
    </source>
</reference>
<keyword evidence="1" id="KW-0479">Metal-binding</keyword>
<dbReference type="EMBL" id="KN822093">
    <property type="protein sequence ID" value="KIM57970.1"/>
    <property type="molecule type" value="Genomic_DNA"/>
</dbReference>
<dbReference type="Pfam" id="PF13894">
    <property type="entry name" value="zf-C2H2_4"/>
    <property type="match status" value="1"/>
</dbReference>
<evidence type="ECO:0000259" key="2">
    <source>
        <dbReference type="PROSITE" id="PS50157"/>
    </source>
</evidence>
<dbReference type="InterPro" id="IPR013087">
    <property type="entry name" value="Znf_C2H2_type"/>
</dbReference>
<dbReference type="Gene3D" id="3.30.160.60">
    <property type="entry name" value="Classic Zinc Finger"/>
    <property type="match status" value="1"/>
</dbReference>
<gene>
    <name evidence="3" type="ORF">SCLCIDRAFT_28479</name>
</gene>
<evidence type="ECO:0000313" key="4">
    <source>
        <dbReference type="Proteomes" id="UP000053989"/>
    </source>
</evidence>
<dbReference type="Proteomes" id="UP000053989">
    <property type="component" value="Unassembled WGS sequence"/>
</dbReference>
<feature type="domain" description="C2H2-type" evidence="2">
    <location>
        <begin position="101"/>
        <end position="123"/>
    </location>
</feature>
<dbReference type="AlphaFoldDB" id="A0A0C3DB60"/>
<dbReference type="InParanoid" id="A0A0C3DB60"/>
<keyword evidence="4" id="KW-1185">Reference proteome</keyword>
<dbReference type="PROSITE" id="PS00028">
    <property type="entry name" value="ZINC_FINGER_C2H2_1"/>
    <property type="match status" value="1"/>
</dbReference>
<evidence type="ECO:0000313" key="3">
    <source>
        <dbReference type="EMBL" id="KIM57970.1"/>
    </source>
</evidence>
<proteinExistence type="predicted"/>
<sequence>MANSGSNGFNTAFNDDDERMLLEFVSRPVEQRPYTCEWVTSGMACGLPVIGDSFSVHLRDHHGVVGGDKSKFSCDWLQCGIVMNKESIVRHVVEAHLQFKFICNICNASFTRKHTLNGHMKKH</sequence>
<dbReference type="PROSITE" id="PS50157">
    <property type="entry name" value="ZINC_FINGER_C2H2_2"/>
    <property type="match status" value="1"/>
</dbReference>
<evidence type="ECO:0000256" key="1">
    <source>
        <dbReference type="PROSITE-ProRule" id="PRU00042"/>
    </source>
</evidence>
<keyword evidence="1" id="KW-0862">Zinc</keyword>
<organism evidence="3 4">
    <name type="scientific">Scleroderma citrinum Foug A</name>
    <dbReference type="NCBI Taxonomy" id="1036808"/>
    <lineage>
        <taxon>Eukaryota</taxon>
        <taxon>Fungi</taxon>
        <taxon>Dikarya</taxon>
        <taxon>Basidiomycota</taxon>
        <taxon>Agaricomycotina</taxon>
        <taxon>Agaricomycetes</taxon>
        <taxon>Agaricomycetidae</taxon>
        <taxon>Boletales</taxon>
        <taxon>Sclerodermatineae</taxon>
        <taxon>Sclerodermataceae</taxon>
        <taxon>Scleroderma</taxon>
    </lineage>
</organism>
<reference evidence="3 4" key="1">
    <citation type="submission" date="2014-04" db="EMBL/GenBank/DDBJ databases">
        <authorList>
            <consortium name="DOE Joint Genome Institute"/>
            <person name="Kuo A."/>
            <person name="Kohler A."/>
            <person name="Nagy L.G."/>
            <person name="Floudas D."/>
            <person name="Copeland A."/>
            <person name="Barry K.W."/>
            <person name="Cichocki N."/>
            <person name="Veneault-Fourrey C."/>
            <person name="LaButti K."/>
            <person name="Lindquist E.A."/>
            <person name="Lipzen A."/>
            <person name="Lundell T."/>
            <person name="Morin E."/>
            <person name="Murat C."/>
            <person name="Sun H."/>
            <person name="Tunlid A."/>
            <person name="Henrissat B."/>
            <person name="Grigoriev I.V."/>
            <person name="Hibbett D.S."/>
            <person name="Martin F."/>
            <person name="Nordberg H.P."/>
            <person name="Cantor M.N."/>
            <person name="Hua S.X."/>
        </authorList>
    </citation>
    <scope>NUCLEOTIDE SEQUENCE [LARGE SCALE GENOMIC DNA]</scope>
    <source>
        <strain evidence="3 4">Foug A</strain>
    </source>
</reference>
<dbReference type="SUPFAM" id="SSF57667">
    <property type="entry name" value="beta-beta-alpha zinc fingers"/>
    <property type="match status" value="1"/>
</dbReference>
<dbReference type="GO" id="GO:0008270">
    <property type="term" value="F:zinc ion binding"/>
    <property type="evidence" value="ECO:0007669"/>
    <property type="project" value="UniProtKB-KW"/>
</dbReference>
<dbReference type="HOGENOM" id="CLU_126337_0_0_1"/>
<accession>A0A0C3DB60</accession>
<dbReference type="OrthoDB" id="2647604at2759"/>
<keyword evidence="1" id="KW-0863">Zinc-finger</keyword>
<dbReference type="STRING" id="1036808.A0A0C3DB60"/>
<name>A0A0C3DB60_9AGAM</name>
<protein>
    <recommendedName>
        <fullName evidence="2">C2H2-type domain-containing protein</fullName>
    </recommendedName>
</protein>
<dbReference type="SMART" id="SM00355">
    <property type="entry name" value="ZnF_C2H2"/>
    <property type="match status" value="2"/>
</dbReference>
<dbReference type="InterPro" id="IPR036236">
    <property type="entry name" value="Znf_C2H2_sf"/>
</dbReference>